<dbReference type="RefSeq" id="WP_016403912.1">
    <property type="nucleotide sequence ID" value="NZ_BARX01000044.1"/>
</dbReference>
<dbReference type="OrthoDB" id="5729110at2"/>
<evidence type="ECO:0000256" key="3">
    <source>
        <dbReference type="SAM" id="SignalP"/>
    </source>
</evidence>
<dbReference type="Gene3D" id="1.20.1420.20">
    <property type="entry name" value="M75 peptidase, HXXE motif"/>
    <property type="match status" value="1"/>
</dbReference>
<evidence type="ECO:0000313" key="5">
    <source>
        <dbReference type="EMBL" id="GAD04145.1"/>
    </source>
</evidence>
<evidence type="ECO:0000256" key="2">
    <source>
        <dbReference type="ARBA" id="ARBA00022729"/>
    </source>
</evidence>
<keyword evidence="2 3" id="KW-0732">Signal</keyword>
<evidence type="ECO:0000259" key="4">
    <source>
        <dbReference type="Pfam" id="PF09375"/>
    </source>
</evidence>
<dbReference type="Proteomes" id="UP000014461">
    <property type="component" value="Unassembled WGS sequence"/>
</dbReference>
<reference evidence="5" key="1">
    <citation type="journal article" date="2013" name="Genome Announc.">
        <title>Draft Genome Sequence of Agarivorans albus Strain MKT 106T, an Agarolytic Marine Bacterium.</title>
        <authorList>
            <person name="Yasuike M."/>
            <person name="Nakamura Y."/>
            <person name="Kai W."/>
            <person name="Fujiwara A."/>
            <person name="Fukui Y."/>
            <person name="Satomi M."/>
            <person name="Sano M."/>
        </authorList>
    </citation>
    <scope>NUCLEOTIDE SEQUENCE [LARGE SCALE GENOMIC DNA]</scope>
</reference>
<name>R9PS66_AGAAL</name>
<dbReference type="GO" id="GO:0030313">
    <property type="term" value="C:cell envelope"/>
    <property type="evidence" value="ECO:0007669"/>
    <property type="project" value="UniProtKB-SubCell"/>
</dbReference>
<gene>
    <name evidence="5" type="ORF">AALB_4225</name>
</gene>
<evidence type="ECO:0000256" key="1">
    <source>
        <dbReference type="ARBA" id="ARBA00004196"/>
    </source>
</evidence>
<feature type="domain" description="Imelysin-like" evidence="4">
    <location>
        <begin position="46"/>
        <end position="286"/>
    </location>
</feature>
<protein>
    <submittedName>
        <fullName evidence="5">Iron-regulated protein A</fullName>
    </submittedName>
</protein>
<dbReference type="Pfam" id="PF09375">
    <property type="entry name" value="Peptidase_M75"/>
    <property type="match status" value="1"/>
</dbReference>
<dbReference type="InterPro" id="IPR038352">
    <property type="entry name" value="Imelysin_sf"/>
</dbReference>
<feature type="signal peptide" evidence="3">
    <location>
        <begin position="1"/>
        <end position="26"/>
    </location>
</feature>
<sequence>MKKQFLRGLTMGLLGVLGLSSANASADTSQQQWLEQEKQSIAKVSAQLLEQARSYQQHIESYCNDPSPEALITSQLLWKQNYLAYLPLQSSALGPLVDLKLNWAISYWPDKKDTTGRKVKAALSNAPMPLSDTHSNLRVQEYLLFETLSDQQRCSLLPGAVNRYVSATELVSSGLQSAELEKLKVEQLRSDVLNSYRLQTSTMLRKFRAMYSAKHQRLRPYQGEAWRANISAELLAEQLSLLQTRYQQDLAPFLASSDSKLAKQVGEQFTALIPLMPGQEPSDEKVELAVWQQAEPHLAKLDSLFANQIPQALSIELGFNNNDGD</sequence>
<proteinExistence type="predicted"/>
<feature type="chain" id="PRO_5004478947" evidence="3">
    <location>
        <begin position="27"/>
        <end position="325"/>
    </location>
</feature>
<comment type="subcellular location">
    <subcellularLocation>
        <location evidence="1">Cell envelope</location>
    </subcellularLocation>
</comment>
<dbReference type="InterPro" id="IPR018976">
    <property type="entry name" value="Imelysin-like"/>
</dbReference>
<dbReference type="AlphaFoldDB" id="R9PS66"/>
<keyword evidence="6" id="KW-1185">Reference proteome</keyword>
<dbReference type="EMBL" id="BARX01000044">
    <property type="protein sequence ID" value="GAD04145.1"/>
    <property type="molecule type" value="Genomic_DNA"/>
</dbReference>
<organism evidence="5 6">
    <name type="scientific">Agarivorans albus MKT 106</name>
    <dbReference type="NCBI Taxonomy" id="1331007"/>
    <lineage>
        <taxon>Bacteria</taxon>
        <taxon>Pseudomonadati</taxon>
        <taxon>Pseudomonadota</taxon>
        <taxon>Gammaproteobacteria</taxon>
        <taxon>Alteromonadales</taxon>
        <taxon>Alteromonadaceae</taxon>
        <taxon>Agarivorans</taxon>
    </lineage>
</organism>
<dbReference type="STRING" id="1331007.AALB_4225"/>
<evidence type="ECO:0000313" key="6">
    <source>
        <dbReference type="Proteomes" id="UP000014461"/>
    </source>
</evidence>
<accession>R9PS66</accession>
<comment type="caution">
    <text evidence="5">The sequence shown here is derived from an EMBL/GenBank/DDBJ whole genome shotgun (WGS) entry which is preliminary data.</text>
</comment>